<sequence>MSVEINLLPWRDERRERRRRRWRVMLLGALLFGVAAGYGLERYHAAGLEAQQRRHALIARHVEALRPDVQAVERRQVRVADLERRLAELKERLEQRGEVLALFNGLAATRMEGVRYSSLVQREGLLVLTGSADNHRRIAAQLRALEASPVFAAPSLSEVAPLSRGWRFRLNLVWAGRGGRSS</sequence>
<gene>
    <name evidence="3" type="primary">pilN</name>
    <name evidence="3" type="ordered locus">HELO_3759</name>
    <name evidence="4" type="ORF">SR933_13305</name>
</gene>
<feature type="transmembrane region" description="Helical" evidence="2">
    <location>
        <begin position="21"/>
        <end position="40"/>
    </location>
</feature>
<organism evidence="3 5">
    <name type="scientific">Halomonas elongata (strain ATCC 33173 / DSM 2581 / NBRC 15536 / NCIMB 2198 / 1H9)</name>
    <dbReference type="NCBI Taxonomy" id="768066"/>
    <lineage>
        <taxon>Bacteria</taxon>
        <taxon>Pseudomonadati</taxon>
        <taxon>Pseudomonadota</taxon>
        <taxon>Gammaproteobacteria</taxon>
        <taxon>Oceanospirillales</taxon>
        <taxon>Halomonadaceae</taxon>
        <taxon>Halomonas</taxon>
    </lineage>
</organism>
<reference evidence="3" key="2">
    <citation type="submission" date="2010-05" db="EMBL/GenBank/DDBJ databases">
        <title>Revision and reannotation of the Halomonas elongata DSM 2581(T) genome.</title>
        <authorList>
            <person name="Pfeiffer F."/>
            <person name="Bagyan I."/>
            <person name="Alfaro-Espinoza G."/>
            <person name="Zamora-Lagos M.A."/>
            <person name="Habermann B."/>
            <person name="Oesterhelt D."/>
            <person name="Kunte H.J."/>
        </authorList>
    </citation>
    <scope>NUCLEOTIDE SEQUENCE</scope>
    <source>
        <strain evidence="3">Type strain: DSM 2581</strain>
    </source>
</reference>
<evidence type="ECO:0000313" key="4">
    <source>
        <dbReference type="EMBL" id="WPU46223.1"/>
    </source>
</evidence>
<dbReference type="GO" id="GO:0043683">
    <property type="term" value="P:type IV pilus assembly"/>
    <property type="evidence" value="ECO:0007669"/>
    <property type="project" value="TreeGrafter"/>
</dbReference>
<dbReference type="GO" id="GO:0043107">
    <property type="term" value="P:type IV pilus-dependent motility"/>
    <property type="evidence" value="ECO:0007669"/>
    <property type="project" value="TreeGrafter"/>
</dbReference>
<evidence type="ECO:0000256" key="1">
    <source>
        <dbReference type="SAM" id="Coils"/>
    </source>
</evidence>
<dbReference type="EMBL" id="FN869568">
    <property type="protein sequence ID" value="CBV43643.1"/>
    <property type="molecule type" value="Genomic_DNA"/>
</dbReference>
<dbReference type="HOGENOM" id="CLU_081304_1_2_6"/>
<dbReference type="GeneID" id="91011160"/>
<dbReference type="InterPro" id="IPR007813">
    <property type="entry name" value="PilN"/>
</dbReference>
<reference evidence="4 6" key="4">
    <citation type="submission" date="2023-11" db="EMBL/GenBank/DDBJ databases">
        <title>MicrobeMod: A computational toolkit for identifying prokaryotic methylation and restriction-modification with nanopore sequencing.</title>
        <authorList>
            <person name="Crits-Christoph A."/>
            <person name="Kang S.C."/>
            <person name="Lee H."/>
            <person name="Ostrov N."/>
        </authorList>
    </citation>
    <scope>NUCLEOTIDE SEQUENCE [LARGE SCALE GENOMIC DNA]</scope>
    <source>
        <strain evidence="4 6">ATCC 33173</strain>
    </source>
</reference>
<feature type="coiled-coil region" evidence="1">
    <location>
        <begin position="72"/>
        <end position="99"/>
    </location>
</feature>
<dbReference type="Pfam" id="PF05137">
    <property type="entry name" value="PilN"/>
    <property type="match status" value="1"/>
</dbReference>
<evidence type="ECO:0000313" key="3">
    <source>
        <dbReference type="EMBL" id="CBV43643.1"/>
    </source>
</evidence>
<evidence type="ECO:0000313" key="5">
    <source>
        <dbReference type="Proteomes" id="UP000008707"/>
    </source>
</evidence>
<protein>
    <submittedName>
        <fullName evidence="3">Fimbrial assembly protein PilN</fullName>
    </submittedName>
    <submittedName>
        <fullName evidence="4">PilN domain-containing protein</fullName>
    </submittedName>
</protein>
<dbReference type="InterPro" id="IPR052534">
    <property type="entry name" value="Extracell_DNA_Util/SecSys_Comp"/>
</dbReference>
<name>E1V8I7_HALED</name>
<dbReference type="PANTHER" id="PTHR40278">
    <property type="entry name" value="DNA UTILIZATION PROTEIN HOFN"/>
    <property type="match status" value="1"/>
</dbReference>
<dbReference type="RefSeq" id="WP_013333515.1">
    <property type="nucleotide sequence ID" value="NC_014532.2"/>
</dbReference>
<keyword evidence="2" id="KW-1133">Transmembrane helix</keyword>
<dbReference type="KEGG" id="hel:HELO_3759"/>
<reference evidence="3" key="1">
    <citation type="journal article" date="2010" name="Environ. Microbiol.">
        <title>A blueprint of ectoine metabolism from the genome of the industrial producer Halomonas elongata DSM 2581(T).</title>
        <authorList>
            <person name="Schwibbert K."/>
            <person name="Marin-Sanguino A."/>
            <person name="Bagyan I."/>
            <person name="Heidrich G."/>
            <person name="Lentzen G."/>
            <person name="Seitz H."/>
            <person name="Rampp M."/>
            <person name="Schuster S.C."/>
            <person name="Klenk H.P."/>
            <person name="Pfeiffer F."/>
            <person name="Oesterhelt D."/>
            <person name="Kunte H.J."/>
        </authorList>
    </citation>
    <scope>NUCLEOTIDE SEQUENCE</scope>
    <source>
        <strain evidence="3">Type strain: DSM 2581</strain>
    </source>
</reference>
<dbReference type="eggNOG" id="COG3166">
    <property type="taxonomic scope" value="Bacteria"/>
</dbReference>
<dbReference type="PANTHER" id="PTHR40278:SF2">
    <property type="entry name" value="TYPE IV PILUS INNER MEMBRANE COMPONENT PILN"/>
    <property type="match status" value="1"/>
</dbReference>
<keyword evidence="6" id="KW-1185">Reference proteome</keyword>
<keyword evidence="2" id="KW-0472">Membrane</keyword>
<dbReference type="EMBL" id="CP139472">
    <property type="protein sequence ID" value="WPU46223.1"/>
    <property type="molecule type" value="Genomic_DNA"/>
</dbReference>
<dbReference type="AlphaFoldDB" id="E1V8I7"/>
<reference evidence="5" key="3">
    <citation type="journal article" date="2011" name="Environ. Microbiol.">
        <title>A blueprint of ectoine metabolism from the genome of the industrial producer Halomonas elongata DSM 2581(T).</title>
        <authorList>
            <person name="Schwibbert K."/>
            <person name="Marin-Sanguino A."/>
            <person name="Bagyan I."/>
            <person name="Heidrich G."/>
            <person name="Lentzen G."/>
            <person name="Seitz H."/>
            <person name="Rampp M."/>
            <person name="Schuster S.C."/>
            <person name="Klenk H.P."/>
            <person name="Pfeiffer F."/>
            <person name="Oesterhelt D."/>
            <person name="Kunte H.J."/>
        </authorList>
    </citation>
    <scope>NUCLEOTIDE SEQUENCE [LARGE SCALE GENOMIC DNA]</scope>
    <source>
        <strain evidence="5">ATCC 33173 / DSM 2581 / NBRC 15536 / NCIMB 2198 / 1H9</strain>
    </source>
</reference>
<evidence type="ECO:0000256" key="2">
    <source>
        <dbReference type="SAM" id="Phobius"/>
    </source>
</evidence>
<accession>E1V8I7</accession>
<keyword evidence="1" id="KW-0175">Coiled coil</keyword>
<dbReference type="Proteomes" id="UP001322512">
    <property type="component" value="Chromosome"/>
</dbReference>
<dbReference type="STRING" id="768066.HELO_3759"/>
<proteinExistence type="predicted"/>
<evidence type="ECO:0000313" key="6">
    <source>
        <dbReference type="Proteomes" id="UP001322512"/>
    </source>
</evidence>
<keyword evidence="2" id="KW-0812">Transmembrane</keyword>
<dbReference type="Proteomes" id="UP000008707">
    <property type="component" value="Chromosome"/>
</dbReference>
<dbReference type="OrthoDB" id="5296173at2"/>